<sequence>MSLGTNLGDLEDNLNQALARMEAYGEDITLQAMSSTYFTKPQGPVQEQPWFLNQVAWYRVDSEIWSPEGFLSALMAIEDQMHRERGEPGGPRIIDLDVLLFGDLEQTTGFLDIPHPRMLERAFVLVPLTEIAPNLVLPNGIKAVDALNQLTYELKGGKISQ</sequence>
<comment type="similarity">
    <text evidence="2">Belongs to the HPPK family.</text>
</comment>
<dbReference type="SUPFAM" id="SSF55083">
    <property type="entry name" value="6-hydroxymethyl-7,8-dihydropterin pyrophosphokinase, HPPK"/>
    <property type="match status" value="1"/>
</dbReference>
<comment type="pathway">
    <text evidence="1">Cofactor biosynthesis; tetrahydrofolate biosynthesis; 2-amino-4-hydroxy-6-hydroxymethyl-7,8-dihydropteridine diphosphate from 7,8-dihydroneopterin triphosphate: step 4/4.</text>
</comment>
<dbReference type="GO" id="GO:0016301">
    <property type="term" value="F:kinase activity"/>
    <property type="evidence" value="ECO:0007669"/>
    <property type="project" value="UniProtKB-KW"/>
</dbReference>
<dbReference type="AlphaFoldDB" id="A0A1T4WPJ4"/>
<keyword evidence="15" id="KW-1185">Reference proteome</keyword>
<evidence type="ECO:0000256" key="7">
    <source>
        <dbReference type="ARBA" id="ARBA00022777"/>
    </source>
</evidence>
<dbReference type="NCBIfam" id="TIGR01498">
    <property type="entry name" value="folK"/>
    <property type="match status" value="1"/>
</dbReference>
<evidence type="ECO:0000256" key="11">
    <source>
        <dbReference type="ARBA" id="ARBA00029766"/>
    </source>
</evidence>
<evidence type="ECO:0000256" key="9">
    <source>
        <dbReference type="ARBA" id="ARBA00022909"/>
    </source>
</evidence>
<evidence type="ECO:0000256" key="12">
    <source>
        <dbReference type="ARBA" id="ARBA00033413"/>
    </source>
</evidence>
<keyword evidence="6" id="KW-0547">Nucleotide-binding</keyword>
<organism evidence="14 15">
    <name type="scientific">Paucidesulfovibrio gracilis DSM 16080</name>
    <dbReference type="NCBI Taxonomy" id="1121449"/>
    <lineage>
        <taxon>Bacteria</taxon>
        <taxon>Pseudomonadati</taxon>
        <taxon>Thermodesulfobacteriota</taxon>
        <taxon>Desulfovibrionia</taxon>
        <taxon>Desulfovibrionales</taxon>
        <taxon>Desulfovibrionaceae</taxon>
        <taxon>Paucidesulfovibrio</taxon>
    </lineage>
</organism>
<dbReference type="Pfam" id="PF01288">
    <property type="entry name" value="HPPK"/>
    <property type="match status" value="1"/>
</dbReference>
<dbReference type="GO" id="GO:0003848">
    <property type="term" value="F:2-amino-4-hydroxy-6-hydroxymethyldihydropteridine diphosphokinase activity"/>
    <property type="evidence" value="ECO:0007669"/>
    <property type="project" value="UniProtKB-EC"/>
</dbReference>
<evidence type="ECO:0000259" key="13">
    <source>
        <dbReference type="Pfam" id="PF01288"/>
    </source>
</evidence>
<dbReference type="PANTHER" id="PTHR43071:SF1">
    <property type="entry name" value="2-AMINO-4-HYDROXY-6-HYDROXYMETHYLDIHYDROPTERIDINE PYROPHOSPHOKINASE"/>
    <property type="match status" value="1"/>
</dbReference>
<evidence type="ECO:0000256" key="5">
    <source>
        <dbReference type="ARBA" id="ARBA00022679"/>
    </source>
</evidence>
<gene>
    <name evidence="14" type="ORF">SAMN02745704_01198</name>
</gene>
<evidence type="ECO:0000313" key="15">
    <source>
        <dbReference type="Proteomes" id="UP000190027"/>
    </source>
</evidence>
<dbReference type="InterPro" id="IPR035907">
    <property type="entry name" value="Hppk_sf"/>
</dbReference>
<dbReference type="EMBL" id="FUYC01000003">
    <property type="protein sequence ID" value="SKA78785.1"/>
    <property type="molecule type" value="Genomic_DNA"/>
</dbReference>
<dbReference type="RefSeq" id="WP_078716756.1">
    <property type="nucleotide sequence ID" value="NZ_FUYC01000003.1"/>
</dbReference>
<proteinExistence type="inferred from homology"/>
<dbReference type="STRING" id="1121449.SAMN02745704_01198"/>
<dbReference type="EC" id="2.7.6.3" evidence="3"/>
<evidence type="ECO:0000256" key="1">
    <source>
        <dbReference type="ARBA" id="ARBA00005051"/>
    </source>
</evidence>
<dbReference type="GO" id="GO:0005524">
    <property type="term" value="F:ATP binding"/>
    <property type="evidence" value="ECO:0007669"/>
    <property type="project" value="UniProtKB-KW"/>
</dbReference>
<keyword evidence="7 14" id="KW-0418">Kinase</keyword>
<feature type="domain" description="7,8-dihydro-6-hydroxymethylpterin-pyrophosphokinase" evidence="13">
    <location>
        <begin position="2"/>
        <end position="133"/>
    </location>
</feature>
<dbReference type="PANTHER" id="PTHR43071">
    <property type="entry name" value="2-AMINO-4-HYDROXY-6-HYDROXYMETHYLDIHYDROPTERIDINE PYROPHOSPHOKINASE"/>
    <property type="match status" value="1"/>
</dbReference>
<evidence type="ECO:0000256" key="2">
    <source>
        <dbReference type="ARBA" id="ARBA00005810"/>
    </source>
</evidence>
<dbReference type="Gene3D" id="3.30.70.560">
    <property type="entry name" value="7,8-Dihydro-6-hydroxymethylpterin-pyrophosphokinase HPPK"/>
    <property type="match status" value="1"/>
</dbReference>
<dbReference type="Proteomes" id="UP000190027">
    <property type="component" value="Unassembled WGS sequence"/>
</dbReference>
<dbReference type="GO" id="GO:0046654">
    <property type="term" value="P:tetrahydrofolate biosynthetic process"/>
    <property type="evidence" value="ECO:0007669"/>
    <property type="project" value="UniProtKB-UniPathway"/>
</dbReference>
<evidence type="ECO:0000256" key="10">
    <source>
        <dbReference type="ARBA" id="ARBA00029409"/>
    </source>
</evidence>
<name>A0A1T4WPJ4_9BACT</name>
<evidence type="ECO:0000256" key="8">
    <source>
        <dbReference type="ARBA" id="ARBA00022840"/>
    </source>
</evidence>
<dbReference type="InterPro" id="IPR000550">
    <property type="entry name" value="Hppk"/>
</dbReference>
<comment type="function">
    <text evidence="10">Catalyzes the transfer of pyrophosphate from adenosine triphosphate (ATP) to 6-hydroxymethyl-7,8-dihydropterin, an enzymatic step in folate biosynthesis pathway.</text>
</comment>
<keyword evidence="5" id="KW-0808">Transferase</keyword>
<accession>A0A1T4WPJ4</accession>
<evidence type="ECO:0000256" key="6">
    <source>
        <dbReference type="ARBA" id="ARBA00022741"/>
    </source>
</evidence>
<evidence type="ECO:0000256" key="4">
    <source>
        <dbReference type="ARBA" id="ARBA00016218"/>
    </source>
</evidence>
<dbReference type="OrthoDB" id="9808041at2"/>
<dbReference type="CDD" id="cd00483">
    <property type="entry name" value="HPPK"/>
    <property type="match status" value="1"/>
</dbReference>
<evidence type="ECO:0000313" key="14">
    <source>
        <dbReference type="EMBL" id="SKA78785.1"/>
    </source>
</evidence>
<dbReference type="GO" id="GO:0046656">
    <property type="term" value="P:folic acid biosynthetic process"/>
    <property type="evidence" value="ECO:0007669"/>
    <property type="project" value="UniProtKB-KW"/>
</dbReference>
<protein>
    <recommendedName>
        <fullName evidence="4">2-amino-4-hydroxy-6-hydroxymethyldihydropteridine pyrophosphokinase</fullName>
        <ecNumber evidence="3">2.7.6.3</ecNumber>
    </recommendedName>
    <alternativeName>
        <fullName evidence="11">6-hydroxymethyl-7,8-dihydropterin pyrophosphokinase</fullName>
    </alternativeName>
    <alternativeName>
        <fullName evidence="12">7,8-dihydro-6-hydroxymethylpterin-pyrophosphokinase</fullName>
    </alternativeName>
</protein>
<reference evidence="14 15" key="1">
    <citation type="submission" date="2017-02" db="EMBL/GenBank/DDBJ databases">
        <authorList>
            <person name="Peterson S.W."/>
        </authorList>
    </citation>
    <scope>NUCLEOTIDE SEQUENCE [LARGE SCALE GENOMIC DNA]</scope>
    <source>
        <strain evidence="14 15">DSM 16080</strain>
    </source>
</reference>
<keyword evidence="9" id="KW-0289">Folate biosynthesis</keyword>
<evidence type="ECO:0000256" key="3">
    <source>
        <dbReference type="ARBA" id="ARBA00013253"/>
    </source>
</evidence>
<dbReference type="UniPathway" id="UPA00077">
    <property type="reaction ID" value="UER00155"/>
</dbReference>
<keyword evidence="8" id="KW-0067">ATP-binding</keyword>